<dbReference type="AlphaFoldDB" id="A0A1R3R6W5"/>
<dbReference type="VEuPathDB" id="FungiDB:ASPCADRAFT_59926"/>
<dbReference type="InterPro" id="IPR001077">
    <property type="entry name" value="COMT_C"/>
</dbReference>
<proteinExistence type="predicted"/>
<name>A0A1R3R6W5_ASPC5</name>
<sequence length="420" mass="46970">MLQNNQLTVDLDIDHIAVSPNAPDQIAPLVSEISKLSQAFLAGQTTARQQLLEVIESLLAAVETPREAIGRHCWRSSTGFAAITTAIDLGIFCLLAENDQPKSVQELAQATGADFILLQRIMKHLAAINAVIETEAGEYTRNGLSHTLAHTKYADSFPVFMDCFYPTVLAIPKFLRQTKYRNPTDIHHIPFQLGAHTACTFFEALADNPVLSAQFNNHMSIYHKGRTSWMDPGFYPVDQLQGDSPIGEDDVLLVDVGGGKGHDLNEFRTKWPTMPGRLILQDLPAVLAEATDLHPVIECMAHDFFTEQPIKGARAYYLHSILHDWPDEACHRILAPLKTAMIPGISRLLINENVMADHGAPWYVTSLDLILMADFAGTERTELQWRRLLTDAGFRVVKIWTADRWSESLIECEVEGWDIY</sequence>
<keyword evidence="2" id="KW-0808">Transferase</keyword>
<dbReference type="Proteomes" id="UP000188318">
    <property type="component" value="Unassembled WGS sequence"/>
</dbReference>
<dbReference type="InterPro" id="IPR036390">
    <property type="entry name" value="WH_DNA-bd_sf"/>
</dbReference>
<dbReference type="PANTHER" id="PTHR43712">
    <property type="entry name" value="PUTATIVE (AFU_ORTHOLOGUE AFUA_4G14580)-RELATED"/>
    <property type="match status" value="1"/>
</dbReference>
<dbReference type="Pfam" id="PF00891">
    <property type="entry name" value="Methyltransf_2"/>
    <property type="match status" value="1"/>
</dbReference>
<accession>A0A1R3R6W5</accession>
<dbReference type="InterPro" id="IPR036388">
    <property type="entry name" value="WH-like_DNA-bd_sf"/>
</dbReference>
<dbReference type="SUPFAM" id="SSF46785">
    <property type="entry name" value="Winged helix' DNA-binding domain"/>
    <property type="match status" value="1"/>
</dbReference>
<keyword evidence="3" id="KW-0949">S-adenosyl-L-methionine</keyword>
<feature type="domain" description="O-methyltransferase C-terminal" evidence="4">
    <location>
        <begin position="252"/>
        <end position="395"/>
    </location>
</feature>
<dbReference type="Pfam" id="PF08100">
    <property type="entry name" value="Dimerisation"/>
    <property type="match status" value="1"/>
</dbReference>
<dbReference type="EMBL" id="KV907567">
    <property type="protein sequence ID" value="OOF90203.1"/>
    <property type="molecule type" value="Genomic_DNA"/>
</dbReference>
<dbReference type="GO" id="GO:0046983">
    <property type="term" value="F:protein dimerization activity"/>
    <property type="evidence" value="ECO:0007669"/>
    <property type="project" value="InterPro"/>
</dbReference>
<gene>
    <name evidence="6" type="ORF">ASPCADRAFT_59926</name>
</gene>
<evidence type="ECO:0000313" key="6">
    <source>
        <dbReference type="EMBL" id="OOF90203.1"/>
    </source>
</evidence>
<dbReference type="InterPro" id="IPR016461">
    <property type="entry name" value="COMT-like"/>
</dbReference>
<evidence type="ECO:0000259" key="4">
    <source>
        <dbReference type="Pfam" id="PF00891"/>
    </source>
</evidence>
<dbReference type="GO" id="GO:0008171">
    <property type="term" value="F:O-methyltransferase activity"/>
    <property type="evidence" value="ECO:0007669"/>
    <property type="project" value="InterPro"/>
</dbReference>
<feature type="domain" description="O-methyltransferase dimerisation" evidence="5">
    <location>
        <begin position="81"/>
        <end position="149"/>
    </location>
</feature>
<keyword evidence="1" id="KW-0489">Methyltransferase</keyword>
<protein>
    <submittedName>
        <fullName evidence="6">Uncharacterized protein</fullName>
    </submittedName>
</protein>
<dbReference type="InterPro" id="IPR029063">
    <property type="entry name" value="SAM-dependent_MTases_sf"/>
</dbReference>
<dbReference type="OrthoDB" id="1535081at2759"/>
<evidence type="ECO:0000259" key="5">
    <source>
        <dbReference type="Pfam" id="PF08100"/>
    </source>
</evidence>
<evidence type="ECO:0000313" key="7">
    <source>
        <dbReference type="Proteomes" id="UP000188318"/>
    </source>
</evidence>
<reference evidence="7" key="1">
    <citation type="journal article" date="2017" name="Genome Biol.">
        <title>Comparative genomics reveals high biological diversity and specific adaptations in the industrially and medically important fungal genus Aspergillus.</title>
        <authorList>
            <person name="de Vries R.P."/>
            <person name="Riley R."/>
            <person name="Wiebenga A."/>
            <person name="Aguilar-Osorio G."/>
            <person name="Amillis S."/>
            <person name="Uchima C.A."/>
            <person name="Anderluh G."/>
            <person name="Asadollahi M."/>
            <person name="Askin M."/>
            <person name="Barry K."/>
            <person name="Battaglia E."/>
            <person name="Bayram O."/>
            <person name="Benocci T."/>
            <person name="Braus-Stromeyer S.A."/>
            <person name="Caldana C."/>
            <person name="Canovas D."/>
            <person name="Cerqueira G.C."/>
            <person name="Chen F."/>
            <person name="Chen W."/>
            <person name="Choi C."/>
            <person name="Clum A."/>
            <person name="Dos Santos R.A."/>
            <person name="Damasio A.R."/>
            <person name="Diallinas G."/>
            <person name="Emri T."/>
            <person name="Fekete E."/>
            <person name="Flipphi M."/>
            <person name="Freyberg S."/>
            <person name="Gallo A."/>
            <person name="Gournas C."/>
            <person name="Habgood R."/>
            <person name="Hainaut M."/>
            <person name="Harispe M.L."/>
            <person name="Henrissat B."/>
            <person name="Hilden K.S."/>
            <person name="Hope R."/>
            <person name="Hossain A."/>
            <person name="Karabika E."/>
            <person name="Karaffa L."/>
            <person name="Karanyi Z."/>
            <person name="Krasevec N."/>
            <person name="Kuo A."/>
            <person name="Kusch H."/>
            <person name="LaButti K."/>
            <person name="Lagendijk E.L."/>
            <person name="Lapidus A."/>
            <person name="Levasseur A."/>
            <person name="Lindquist E."/>
            <person name="Lipzen A."/>
            <person name="Logrieco A.F."/>
            <person name="MacCabe A."/>
            <person name="Maekelae M.R."/>
            <person name="Malavazi I."/>
            <person name="Melin P."/>
            <person name="Meyer V."/>
            <person name="Mielnichuk N."/>
            <person name="Miskei M."/>
            <person name="Molnar A.P."/>
            <person name="Mule G."/>
            <person name="Ngan C.Y."/>
            <person name="Orejas M."/>
            <person name="Orosz E."/>
            <person name="Ouedraogo J.P."/>
            <person name="Overkamp K.M."/>
            <person name="Park H.-S."/>
            <person name="Perrone G."/>
            <person name="Piumi F."/>
            <person name="Punt P.J."/>
            <person name="Ram A.F."/>
            <person name="Ramon A."/>
            <person name="Rauscher S."/>
            <person name="Record E."/>
            <person name="Riano-Pachon D.M."/>
            <person name="Robert V."/>
            <person name="Roehrig J."/>
            <person name="Ruller R."/>
            <person name="Salamov A."/>
            <person name="Salih N.S."/>
            <person name="Samson R.A."/>
            <person name="Sandor E."/>
            <person name="Sanguinetti M."/>
            <person name="Schuetze T."/>
            <person name="Sepcic K."/>
            <person name="Shelest E."/>
            <person name="Sherlock G."/>
            <person name="Sophianopoulou V."/>
            <person name="Squina F.M."/>
            <person name="Sun H."/>
            <person name="Susca A."/>
            <person name="Todd R.B."/>
            <person name="Tsang A."/>
            <person name="Unkles S.E."/>
            <person name="van de Wiele N."/>
            <person name="van Rossen-Uffink D."/>
            <person name="Oliveira J.V."/>
            <person name="Vesth T.C."/>
            <person name="Visser J."/>
            <person name="Yu J.-H."/>
            <person name="Zhou M."/>
            <person name="Andersen M.R."/>
            <person name="Archer D.B."/>
            <person name="Baker S.E."/>
            <person name="Benoit I."/>
            <person name="Brakhage A.A."/>
            <person name="Braus G.H."/>
            <person name="Fischer R."/>
            <person name="Frisvad J.C."/>
            <person name="Goldman G.H."/>
            <person name="Houbraken J."/>
            <person name="Oakley B."/>
            <person name="Pocsi I."/>
            <person name="Scazzocchio C."/>
            <person name="Seiboth B."/>
            <person name="vanKuyk P.A."/>
            <person name="Wortman J."/>
            <person name="Dyer P.S."/>
            <person name="Grigoriev I.V."/>
        </authorList>
    </citation>
    <scope>NUCLEOTIDE SEQUENCE [LARGE SCALE GENOMIC DNA]</scope>
    <source>
        <strain evidence="7">ITEM 5010</strain>
    </source>
</reference>
<dbReference type="PANTHER" id="PTHR43712:SF1">
    <property type="entry name" value="HYPOTHETICAL O-METHYLTRANSFERASE (EUROFUNG)-RELATED"/>
    <property type="match status" value="1"/>
</dbReference>
<dbReference type="Gene3D" id="1.10.10.10">
    <property type="entry name" value="Winged helix-like DNA-binding domain superfamily/Winged helix DNA-binding domain"/>
    <property type="match status" value="1"/>
</dbReference>
<evidence type="ECO:0000256" key="3">
    <source>
        <dbReference type="ARBA" id="ARBA00022691"/>
    </source>
</evidence>
<dbReference type="PROSITE" id="PS51683">
    <property type="entry name" value="SAM_OMT_II"/>
    <property type="match status" value="1"/>
</dbReference>
<dbReference type="OMA" id="KGRPRWF"/>
<evidence type="ECO:0000256" key="1">
    <source>
        <dbReference type="ARBA" id="ARBA00022603"/>
    </source>
</evidence>
<dbReference type="Gene3D" id="3.40.50.150">
    <property type="entry name" value="Vaccinia Virus protein VP39"/>
    <property type="match status" value="1"/>
</dbReference>
<dbReference type="GO" id="GO:0032259">
    <property type="term" value="P:methylation"/>
    <property type="evidence" value="ECO:0007669"/>
    <property type="project" value="UniProtKB-KW"/>
</dbReference>
<organism evidence="6 7">
    <name type="scientific">Aspergillus carbonarius (strain ITEM 5010)</name>
    <dbReference type="NCBI Taxonomy" id="602072"/>
    <lineage>
        <taxon>Eukaryota</taxon>
        <taxon>Fungi</taxon>
        <taxon>Dikarya</taxon>
        <taxon>Ascomycota</taxon>
        <taxon>Pezizomycotina</taxon>
        <taxon>Eurotiomycetes</taxon>
        <taxon>Eurotiomycetidae</taxon>
        <taxon>Eurotiales</taxon>
        <taxon>Aspergillaceae</taxon>
        <taxon>Aspergillus</taxon>
        <taxon>Aspergillus subgen. Circumdati</taxon>
    </lineage>
</organism>
<dbReference type="InterPro" id="IPR012967">
    <property type="entry name" value="COMT_dimerisation"/>
</dbReference>
<evidence type="ECO:0000256" key="2">
    <source>
        <dbReference type="ARBA" id="ARBA00022679"/>
    </source>
</evidence>
<keyword evidence="7" id="KW-1185">Reference proteome</keyword>
<dbReference type="GO" id="GO:0044550">
    <property type="term" value="P:secondary metabolite biosynthetic process"/>
    <property type="evidence" value="ECO:0007669"/>
    <property type="project" value="UniProtKB-ARBA"/>
</dbReference>
<dbReference type="SUPFAM" id="SSF53335">
    <property type="entry name" value="S-adenosyl-L-methionine-dependent methyltransferases"/>
    <property type="match status" value="1"/>
</dbReference>